<reference evidence="1" key="2">
    <citation type="journal article" date="2015" name="Fish Shellfish Immunol.">
        <title>Early steps in the European eel (Anguilla anguilla)-Vibrio vulnificus interaction in the gills: Role of the RtxA13 toxin.</title>
        <authorList>
            <person name="Callol A."/>
            <person name="Pajuelo D."/>
            <person name="Ebbesson L."/>
            <person name="Teles M."/>
            <person name="MacKenzie S."/>
            <person name="Amaro C."/>
        </authorList>
    </citation>
    <scope>NUCLEOTIDE SEQUENCE</scope>
</reference>
<dbReference type="AlphaFoldDB" id="A0A0E9TUB7"/>
<reference evidence="1" key="1">
    <citation type="submission" date="2014-11" db="EMBL/GenBank/DDBJ databases">
        <authorList>
            <person name="Amaro Gonzalez C."/>
        </authorList>
    </citation>
    <scope>NUCLEOTIDE SEQUENCE</scope>
</reference>
<proteinExistence type="predicted"/>
<sequence length="28" mass="3229">MENALIQYLNTCCFNTECPKHTAKLLTQ</sequence>
<protein>
    <submittedName>
        <fullName evidence="1">Uncharacterized protein</fullName>
    </submittedName>
</protein>
<name>A0A0E9TUB7_ANGAN</name>
<organism evidence="1">
    <name type="scientific">Anguilla anguilla</name>
    <name type="common">European freshwater eel</name>
    <name type="synonym">Muraena anguilla</name>
    <dbReference type="NCBI Taxonomy" id="7936"/>
    <lineage>
        <taxon>Eukaryota</taxon>
        <taxon>Metazoa</taxon>
        <taxon>Chordata</taxon>
        <taxon>Craniata</taxon>
        <taxon>Vertebrata</taxon>
        <taxon>Euteleostomi</taxon>
        <taxon>Actinopterygii</taxon>
        <taxon>Neopterygii</taxon>
        <taxon>Teleostei</taxon>
        <taxon>Anguilliformes</taxon>
        <taxon>Anguillidae</taxon>
        <taxon>Anguilla</taxon>
    </lineage>
</organism>
<dbReference type="EMBL" id="GBXM01052072">
    <property type="protein sequence ID" value="JAH56505.1"/>
    <property type="molecule type" value="Transcribed_RNA"/>
</dbReference>
<accession>A0A0E9TUB7</accession>
<evidence type="ECO:0000313" key="1">
    <source>
        <dbReference type="EMBL" id="JAH56505.1"/>
    </source>
</evidence>